<dbReference type="STRING" id="400092.PKOR_18255"/>
<dbReference type="KEGG" id="pko:PKOR_18255"/>
<sequence>MKKTVVLGATDNPTRYAYKAVHRLQQHGHEVVPVGIKNAEVGGKKIITDKSEPIQDVDTVTLYVGPQNQPFWYDYILSLKPKRIIFNPGTENRELEQMAEDANIETLHHCTLVMLATDSY</sequence>
<dbReference type="SUPFAM" id="SSF51735">
    <property type="entry name" value="NAD(P)-binding Rossmann-fold domains"/>
    <property type="match status" value="1"/>
</dbReference>
<feature type="domain" description="CoA-binding" evidence="1">
    <location>
        <begin position="2"/>
        <end position="115"/>
    </location>
</feature>
<name>A0A0E3ZHU0_9BACT</name>
<dbReference type="Gene3D" id="3.40.50.720">
    <property type="entry name" value="NAD(P)-binding Rossmann-like Domain"/>
    <property type="match status" value="1"/>
</dbReference>
<gene>
    <name evidence="2" type="ORF">PKOR_18255</name>
</gene>
<dbReference type="AlphaFoldDB" id="A0A0E3ZHU0"/>
<dbReference type="Proteomes" id="UP000033109">
    <property type="component" value="Chromosome"/>
</dbReference>
<evidence type="ECO:0000313" key="3">
    <source>
        <dbReference type="Proteomes" id="UP000033109"/>
    </source>
</evidence>
<evidence type="ECO:0000259" key="1">
    <source>
        <dbReference type="Pfam" id="PF13380"/>
    </source>
</evidence>
<dbReference type="HOGENOM" id="CLU_112567_1_2_10"/>
<evidence type="ECO:0000313" key="2">
    <source>
        <dbReference type="EMBL" id="AKD04685.1"/>
    </source>
</evidence>
<keyword evidence="3" id="KW-1185">Reference proteome</keyword>
<dbReference type="OrthoDB" id="708726at2"/>
<dbReference type="PATRIC" id="fig|400092.3.peg.3999"/>
<dbReference type="Pfam" id="PF13380">
    <property type="entry name" value="CoA_binding_2"/>
    <property type="match status" value="1"/>
</dbReference>
<accession>A0A0E3ZHU0</accession>
<protein>
    <submittedName>
        <fullName evidence="2">CoA-binding protein</fullName>
    </submittedName>
</protein>
<dbReference type="InterPro" id="IPR003781">
    <property type="entry name" value="CoA-bd"/>
</dbReference>
<proteinExistence type="predicted"/>
<dbReference type="InterPro" id="IPR036291">
    <property type="entry name" value="NAD(P)-bd_dom_sf"/>
</dbReference>
<reference evidence="2 3" key="1">
    <citation type="journal article" date="2015" name="Sci. Rep.">
        <title>Unraveling adaptation of Pontibacter korlensis to radiation and infertility in desert through complete genome and comparative transcriptomic analysis.</title>
        <authorList>
            <person name="Dai J."/>
            <person name="Dai W."/>
            <person name="Qiu C."/>
            <person name="Yang Z."/>
            <person name="Zhang Y."/>
            <person name="Zhou M."/>
            <person name="Zhang L."/>
            <person name="Fang C."/>
            <person name="Gao Q."/>
            <person name="Yang Q."/>
            <person name="Li X."/>
            <person name="Wang Z."/>
            <person name="Wang Z."/>
            <person name="Jia Z."/>
            <person name="Chen X."/>
        </authorList>
    </citation>
    <scope>NUCLEOTIDE SEQUENCE [LARGE SCALE GENOMIC DNA]</scope>
    <source>
        <strain evidence="2 3">X14-1T</strain>
    </source>
</reference>
<dbReference type="EMBL" id="CP009621">
    <property type="protein sequence ID" value="AKD04685.1"/>
    <property type="molecule type" value="Genomic_DNA"/>
</dbReference>
<dbReference type="RefSeq" id="WP_046312558.1">
    <property type="nucleotide sequence ID" value="NZ_CBCSCY010000008.1"/>
</dbReference>
<organism evidence="2 3">
    <name type="scientific">Pontibacter korlensis</name>
    <dbReference type="NCBI Taxonomy" id="400092"/>
    <lineage>
        <taxon>Bacteria</taxon>
        <taxon>Pseudomonadati</taxon>
        <taxon>Bacteroidota</taxon>
        <taxon>Cytophagia</taxon>
        <taxon>Cytophagales</taxon>
        <taxon>Hymenobacteraceae</taxon>
        <taxon>Pontibacter</taxon>
    </lineage>
</organism>